<dbReference type="Pfam" id="PF13912">
    <property type="entry name" value="zf-C2H2_6"/>
    <property type="match status" value="1"/>
</dbReference>
<evidence type="ECO:0000313" key="10">
    <source>
        <dbReference type="Proteomes" id="UP001153620"/>
    </source>
</evidence>
<dbReference type="PANTHER" id="PTHR24390">
    <property type="entry name" value="ZINC FINGER PROTEIN"/>
    <property type="match status" value="1"/>
</dbReference>
<dbReference type="OrthoDB" id="7775629at2759"/>
<dbReference type="SUPFAM" id="SSF57667">
    <property type="entry name" value="beta-beta-alpha zinc fingers"/>
    <property type="match status" value="5"/>
</dbReference>
<dbReference type="GO" id="GO:0006357">
    <property type="term" value="P:regulation of transcription by RNA polymerase II"/>
    <property type="evidence" value="ECO:0007669"/>
    <property type="project" value="TreeGrafter"/>
</dbReference>
<dbReference type="PROSITE" id="PS50157">
    <property type="entry name" value="ZINC_FINGER_C2H2_2"/>
    <property type="match status" value="6"/>
</dbReference>
<dbReference type="GO" id="GO:0005634">
    <property type="term" value="C:nucleus"/>
    <property type="evidence" value="ECO:0007669"/>
    <property type="project" value="UniProtKB-SubCell"/>
</dbReference>
<evidence type="ECO:0000256" key="6">
    <source>
        <dbReference type="ARBA" id="ARBA00023242"/>
    </source>
</evidence>
<feature type="domain" description="C2H2-type" evidence="8">
    <location>
        <begin position="276"/>
        <end position="303"/>
    </location>
</feature>
<comment type="subcellular location">
    <subcellularLocation>
        <location evidence="1">Nucleus</location>
    </subcellularLocation>
</comment>
<dbReference type="Proteomes" id="UP001153620">
    <property type="component" value="Chromosome 4"/>
</dbReference>
<keyword evidence="5" id="KW-0862">Zinc</keyword>
<keyword evidence="4 7" id="KW-0863">Zinc-finger</keyword>
<keyword evidence="2" id="KW-0479">Metal-binding</keyword>
<dbReference type="EMBL" id="OU895880">
    <property type="protein sequence ID" value="CAG9812282.1"/>
    <property type="molecule type" value="Genomic_DNA"/>
</dbReference>
<evidence type="ECO:0000256" key="4">
    <source>
        <dbReference type="ARBA" id="ARBA00022771"/>
    </source>
</evidence>
<feature type="domain" description="C2H2-type" evidence="8">
    <location>
        <begin position="302"/>
        <end position="329"/>
    </location>
</feature>
<dbReference type="SMART" id="SM00355">
    <property type="entry name" value="ZnF_C2H2"/>
    <property type="match status" value="10"/>
</dbReference>
<dbReference type="PROSITE" id="PS00028">
    <property type="entry name" value="ZINC_FINGER_C2H2_1"/>
    <property type="match status" value="6"/>
</dbReference>
<dbReference type="Gene3D" id="3.30.160.60">
    <property type="entry name" value="Classic Zinc Finger"/>
    <property type="match status" value="5"/>
</dbReference>
<evidence type="ECO:0000256" key="1">
    <source>
        <dbReference type="ARBA" id="ARBA00004123"/>
    </source>
</evidence>
<evidence type="ECO:0000256" key="2">
    <source>
        <dbReference type="ARBA" id="ARBA00022723"/>
    </source>
</evidence>
<sequence length="440" mass="51627">MPPKKCSRLEIKLEEPAECEIILEKVNMTNLSQIVKNEKEEEVLIKESFNAQQLISNIDIYIKQEEPVEFDDTELKNEDDENCEYENAESLSNDEKEEKFDLIKPIEALGSKDLVCKTCNATFKTRTELKTHQKLHANPLKCKKCAKVFKIKKNFDTHKCTYECKICQKPFFRNDNLTQHMNYVHGNWKKSELFTCDCCAKGFKYKKSLVCHMKQHMEVKPLICNICKQGFSVKNTYKQHLLTHSGKVPCKVCGKMLKPSAIYYHMRQAHETSRKFVCTICEASFKTRGDLNSHYGTHDKKHQCSVCFKKFSRGYKLKLHFQIHENPRMFECKKCNKILARKDTLESHEKWCGETFCCGHCDFTTKFPKRLLGHEAKCIENEKTKRFKTFRDFKDSSSDDQDDEKEVSKECAENDLFCKHCNKIFDTKKELSEHIMKIIL</sequence>
<keyword evidence="10" id="KW-1185">Reference proteome</keyword>
<dbReference type="InterPro" id="IPR013087">
    <property type="entry name" value="Znf_C2H2_type"/>
</dbReference>
<reference evidence="9" key="2">
    <citation type="submission" date="2022-10" db="EMBL/GenBank/DDBJ databases">
        <authorList>
            <consortium name="ENA_rothamsted_submissions"/>
            <consortium name="culmorum"/>
            <person name="King R."/>
        </authorList>
    </citation>
    <scope>NUCLEOTIDE SEQUENCE</scope>
</reference>
<dbReference type="GO" id="GO:0000978">
    <property type="term" value="F:RNA polymerase II cis-regulatory region sequence-specific DNA binding"/>
    <property type="evidence" value="ECO:0007669"/>
    <property type="project" value="TreeGrafter"/>
</dbReference>
<dbReference type="InterPro" id="IPR036236">
    <property type="entry name" value="Znf_C2H2_sf"/>
</dbReference>
<feature type="domain" description="C2H2-type" evidence="8">
    <location>
        <begin position="114"/>
        <end position="141"/>
    </location>
</feature>
<feature type="domain" description="C2H2-type" evidence="8">
    <location>
        <begin position="222"/>
        <end position="249"/>
    </location>
</feature>
<evidence type="ECO:0000256" key="5">
    <source>
        <dbReference type="ARBA" id="ARBA00022833"/>
    </source>
</evidence>
<name>A0A9N9WZU3_9DIPT</name>
<evidence type="ECO:0000256" key="3">
    <source>
        <dbReference type="ARBA" id="ARBA00022737"/>
    </source>
</evidence>
<evidence type="ECO:0000259" key="8">
    <source>
        <dbReference type="PROSITE" id="PS50157"/>
    </source>
</evidence>
<dbReference type="AlphaFoldDB" id="A0A9N9WZU3"/>
<keyword evidence="6" id="KW-0539">Nucleus</keyword>
<evidence type="ECO:0000256" key="7">
    <source>
        <dbReference type="PROSITE-ProRule" id="PRU00042"/>
    </source>
</evidence>
<reference evidence="9" key="1">
    <citation type="submission" date="2022-01" db="EMBL/GenBank/DDBJ databases">
        <authorList>
            <person name="King R."/>
        </authorList>
    </citation>
    <scope>NUCLEOTIDE SEQUENCE</scope>
</reference>
<dbReference type="Pfam" id="PF00096">
    <property type="entry name" value="zf-C2H2"/>
    <property type="match status" value="4"/>
</dbReference>
<protein>
    <recommendedName>
        <fullName evidence="8">C2H2-type domain-containing protein</fullName>
    </recommendedName>
</protein>
<organism evidence="9 10">
    <name type="scientific">Chironomus riparius</name>
    <dbReference type="NCBI Taxonomy" id="315576"/>
    <lineage>
        <taxon>Eukaryota</taxon>
        <taxon>Metazoa</taxon>
        <taxon>Ecdysozoa</taxon>
        <taxon>Arthropoda</taxon>
        <taxon>Hexapoda</taxon>
        <taxon>Insecta</taxon>
        <taxon>Pterygota</taxon>
        <taxon>Neoptera</taxon>
        <taxon>Endopterygota</taxon>
        <taxon>Diptera</taxon>
        <taxon>Nematocera</taxon>
        <taxon>Chironomoidea</taxon>
        <taxon>Chironomidae</taxon>
        <taxon>Chironominae</taxon>
        <taxon>Chironomus</taxon>
    </lineage>
</organism>
<proteinExistence type="predicted"/>
<keyword evidence="3" id="KW-0677">Repeat</keyword>
<dbReference type="GO" id="GO:0008270">
    <property type="term" value="F:zinc ion binding"/>
    <property type="evidence" value="ECO:0007669"/>
    <property type="project" value="UniProtKB-KW"/>
</dbReference>
<accession>A0A9N9WZU3</accession>
<gene>
    <name evidence="9" type="ORF">CHIRRI_LOCUS15087</name>
</gene>
<dbReference type="GO" id="GO:0003700">
    <property type="term" value="F:DNA-binding transcription factor activity"/>
    <property type="evidence" value="ECO:0007669"/>
    <property type="project" value="TreeGrafter"/>
</dbReference>
<dbReference type="PANTHER" id="PTHR24390:SF79">
    <property type="entry name" value="ASPARAGINE-RICH ZINC FINGER PROTEIN AZF1"/>
    <property type="match status" value="1"/>
</dbReference>
<feature type="domain" description="C2H2-type" evidence="8">
    <location>
        <begin position="194"/>
        <end position="221"/>
    </location>
</feature>
<feature type="domain" description="C2H2-type" evidence="8">
    <location>
        <begin position="162"/>
        <end position="190"/>
    </location>
</feature>
<evidence type="ECO:0000313" key="9">
    <source>
        <dbReference type="EMBL" id="CAG9812282.1"/>
    </source>
</evidence>